<reference evidence="2 3" key="1">
    <citation type="submission" date="2014-12" db="EMBL/GenBank/DDBJ databases">
        <title>Genome sequencing of Chryseobacterium taiwanense TPW19.</title>
        <authorList>
            <person name="Tan P.W."/>
            <person name="Chan K.-G."/>
        </authorList>
    </citation>
    <scope>NUCLEOTIDE SEQUENCE [LARGE SCALE GENOMIC DNA]</scope>
    <source>
        <strain evidence="2 3">TPW19</strain>
    </source>
</reference>
<keyword evidence="2" id="KW-0489">Methyltransferase</keyword>
<dbReference type="NCBIfam" id="TIGR01444">
    <property type="entry name" value="fkbM_fam"/>
    <property type="match status" value="1"/>
</dbReference>
<dbReference type="PANTHER" id="PTHR36973">
    <property type="entry name" value="SLL1456 PROTEIN-RELATED"/>
    <property type="match status" value="1"/>
</dbReference>
<accession>A0A0B4DK83</accession>
<evidence type="ECO:0000313" key="3">
    <source>
        <dbReference type="Proteomes" id="UP000031167"/>
    </source>
</evidence>
<keyword evidence="2" id="KW-0808">Transferase</keyword>
<dbReference type="STRING" id="363331.RM51_02575"/>
<organism evidence="2 3">
    <name type="scientific">Chryseobacterium taiwanense</name>
    <dbReference type="NCBI Taxonomy" id="363331"/>
    <lineage>
        <taxon>Bacteria</taxon>
        <taxon>Pseudomonadati</taxon>
        <taxon>Bacteroidota</taxon>
        <taxon>Flavobacteriia</taxon>
        <taxon>Flavobacteriales</taxon>
        <taxon>Weeksellaceae</taxon>
        <taxon>Chryseobacterium group</taxon>
        <taxon>Chryseobacterium</taxon>
    </lineage>
</organism>
<dbReference type="AlphaFoldDB" id="A0A0B4DK83"/>
<feature type="domain" description="Methyltransferase FkbM" evidence="1">
    <location>
        <begin position="59"/>
        <end position="216"/>
    </location>
</feature>
<dbReference type="PANTHER" id="PTHR36973:SF4">
    <property type="entry name" value="NODULATION PROTEIN"/>
    <property type="match status" value="1"/>
</dbReference>
<gene>
    <name evidence="2" type="ORF">RM51_02575</name>
</gene>
<sequence length="264" mass="30949">MSLYQRIAENLQYISPSFYKRRYFKSLYKLSKENFSTRNVEPELVWIKEYLQDNAVIFDIGANVGTFLYQLENKLKPQNIYGFEPNKKLNSRLKRLFPSMHIHSVALSDENTTAEFKVPIINGKMIASRGTLNTSYKEKGEEKSYTEKVDVVKLDDWAKKQAITQLDFIKIDVEGNEMKTLNGAKETIQKFQPTLMVEMEQRHHNTPIWNEIAEVASWGFDVKYLNRKNFELEELTEEVLLKNSANEKNKTEYINNIIFTPKPQ</sequence>
<dbReference type="EMBL" id="JWTA01000002">
    <property type="protein sequence ID" value="KIC64810.1"/>
    <property type="molecule type" value="Genomic_DNA"/>
</dbReference>
<evidence type="ECO:0000259" key="1">
    <source>
        <dbReference type="Pfam" id="PF05050"/>
    </source>
</evidence>
<dbReference type="SUPFAM" id="SSF53335">
    <property type="entry name" value="S-adenosyl-L-methionine-dependent methyltransferases"/>
    <property type="match status" value="1"/>
</dbReference>
<comment type="caution">
    <text evidence="2">The sequence shown here is derived from an EMBL/GenBank/DDBJ whole genome shotgun (WGS) entry which is preliminary data.</text>
</comment>
<dbReference type="GO" id="GO:0032259">
    <property type="term" value="P:methylation"/>
    <property type="evidence" value="ECO:0007669"/>
    <property type="project" value="UniProtKB-KW"/>
</dbReference>
<dbReference type="Proteomes" id="UP000031167">
    <property type="component" value="Unassembled WGS sequence"/>
</dbReference>
<dbReference type="InterPro" id="IPR029063">
    <property type="entry name" value="SAM-dependent_MTases_sf"/>
</dbReference>
<dbReference type="Gene3D" id="3.40.50.150">
    <property type="entry name" value="Vaccinia Virus protein VP39"/>
    <property type="match status" value="1"/>
</dbReference>
<protein>
    <submittedName>
        <fullName evidence="2">Methyltransferase FkbM</fullName>
    </submittedName>
</protein>
<dbReference type="GO" id="GO:0008171">
    <property type="term" value="F:O-methyltransferase activity"/>
    <property type="evidence" value="ECO:0007669"/>
    <property type="project" value="TreeGrafter"/>
</dbReference>
<dbReference type="Pfam" id="PF05050">
    <property type="entry name" value="Methyltransf_21"/>
    <property type="match status" value="1"/>
</dbReference>
<proteinExistence type="predicted"/>
<name>A0A0B4DK83_9FLAO</name>
<dbReference type="RefSeq" id="WP_039364802.1">
    <property type="nucleotide sequence ID" value="NZ_JWTA01000002.1"/>
</dbReference>
<keyword evidence="3" id="KW-1185">Reference proteome</keyword>
<dbReference type="OrthoDB" id="9812600at2"/>
<dbReference type="InterPro" id="IPR006342">
    <property type="entry name" value="FkbM_mtfrase"/>
</dbReference>
<evidence type="ECO:0000313" key="2">
    <source>
        <dbReference type="EMBL" id="KIC64810.1"/>
    </source>
</evidence>
<dbReference type="InterPro" id="IPR053188">
    <property type="entry name" value="FkbM_Methyltransferase"/>
</dbReference>